<evidence type="ECO:0000256" key="1">
    <source>
        <dbReference type="ARBA" id="ARBA00022723"/>
    </source>
</evidence>
<evidence type="ECO:0000313" key="3">
    <source>
        <dbReference type="EMBL" id="NCI52077.1"/>
    </source>
</evidence>
<dbReference type="PANTHER" id="PTHR43084">
    <property type="entry name" value="PERSULFIDE DIOXYGENASE ETHE1"/>
    <property type="match status" value="1"/>
</dbReference>
<evidence type="ECO:0000313" key="4">
    <source>
        <dbReference type="Proteomes" id="UP000753802"/>
    </source>
</evidence>
<dbReference type="SUPFAM" id="SSF52821">
    <property type="entry name" value="Rhodanese/Cell cycle control phosphatase"/>
    <property type="match status" value="2"/>
</dbReference>
<comment type="caution">
    <text evidence="3">The sequence shown here is derived from an EMBL/GenBank/DDBJ whole genome shotgun (WGS) entry which is preliminary data.</text>
</comment>
<feature type="domain" description="Rhodanese" evidence="2">
    <location>
        <begin position="269"/>
        <end position="360"/>
    </location>
</feature>
<dbReference type="InterPro" id="IPR036866">
    <property type="entry name" value="RibonucZ/Hydroxyglut_hydro"/>
</dbReference>
<dbReference type="CDD" id="cd00158">
    <property type="entry name" value="RHOD"/>
    <property type="match status" value="1"/>
</dbReference>
<dbReference type="InterPro" id="IPR001763">
    <property type="entry name" value="Rhodanese-like_dom"/>
</dbReference>
<organism evidence="3 4">
    <name type="scientific">Sediminibacterium roseum</name>
    <dbReference type="NCBI Taxonomy" id="1978412"/>
    <lineage>
        <taxon>Bacteria</taxon>
        <taxon>Pseudomonadati</taxon>
        <taxon>Bacteroidota</taxon>
        <taxon>Chitinophagia</taxon>
        <taxon>Chitinophagales</taxon>
        <taxon>Chitinophagaceae</taxon>
        <taxon>Sediminibacterium</taxon>
    </lineage>
</organism>
<keyword evidence="4" id="KW-1185">Reference proteome</keyword>
<dbReference type="PANTHER" id="PTHR43084:SF1">
    <property type="entry name" value="PERSULFIDE DIOXYGENASE ETHE1, MITOCHONDRIAL"/>
    <property type="match status" value="1"/>
</dbReference>
<dbReference type="Pfam" id="PF00753">
    <property type="entry name" value="Lactamase_B"/>
    <property type="match status" value="1"/>
</dbReference>
<proteinExistence type="predicted"/>
<reference evidence="3 4" key="1">
    <citation type="submission" date="2020-01" db="EMBL/GenBank/DDBJ databases">
        <title>Genome analysis.</title>
        <authorList>
            <person name="Wu S."/>
            <person name="Wang G."/>
        </authorList>
    </citation>
    <scope>NUCLEOTIDE SEQUENCE [LARGE SCALE GENOMIC DNA]</scope>
    <source>
        <strain evidence="3 4">SYL130</strain>
    </source>
</reference>
<dbReference type="SUPFAM" id="SSF56281">
    <property type="entry name" value="Metallo-hydrolase/oxidoreductase"/>
    <property type="match status" value="1"/>
</dbReference>
<dbReference type="EMBL" id="JAACJS010000015">
    <property type="protein sequence ID" value="NCI52077.1"/>
    <property type="molecule type" value="Genomic_DNA"/>
</dbReference>
<dbReference type="Proteomes" id="UP000753802">
    <property type="component" value="Unassembled WGS sequence"/>
</dbReference>
<dbReference type="Gene3D" id="3.60.15.10">
    <property type="entry name" value="Ribonuclease Z/Hydroxyacylglutathione hydrolase-like"/>
    <property type="match status" value="1"/>
</dbReference>
<protein>
    <submittedName>
        <fullName evidence="3">MBL fold metallo-hydrolase</fullName>
    </submittedName>
</protein>
<dbReference type="InterPro" id="IPR036873">
    <property type="entry name" value="Rhodanese-like_dom_sf"/>
</dbReference>
<dbReference type="RefSeq" id="WP_161820335.1">
    <property type="nucleotide sequence ID" value="NZ_JAACJS010000015.1"/>
</dbReference>
<dbReference type="InterPro" id="IPR051682">
    <property type="entry name" value="Mito_Persulfide_Diox"/>
</dbReference>
<feature type="domain" description="Rhodanese" evidence="2">
    <location>
        <begin position="373"/>
        <end position="461"/>
    </location>
</feature>
<dbReference type="InterPro" id="IPR044528">
    <property type="entry name" value="POD-like_MBL-fold"/>
</dbReference>
<dbReference type="PROSITE" id="PS50206">
    <property type="entry name" value="RHODANESE_3"/>
    <property type="match status" value="2"/>
</dbReference>
<accession>A0ABX0A294</accession>
<dbReference type="InterPro" id="IPR001279">
    <property type="entry name" value="Metallo-B-lactamas"/>
</dbReference>
<evidence type="ECO:0000259" key="2">
    <source>
        <dbReference type="PROSITE" id="PS50206"/>
    </source>
</evidence>
<dbReference type="SMART" id="SM00849">
    <property type="entry name" value="Lactamase_B"/>
    <property type="match status" value="1"/>
</dbReference>
<dbReference type="Gene3D" id="3.40.250.10">
    <property type="entry name" value="Rhodanese-like domain"/>
    <property type="match status" value="2"/>
</dbReference>
<keyword evidence="1" id="KW-0479">Metal-binding</keyword>
<name>A0ABX0A294_9BACT</name>
<sequence>MIIEQLYTKCLSQGAYYIESNGEAAVIDPLRDVDAYIKLAAEHNARIVYVFETHFHADFVSGHIDLAAKTGATIVYGPTASPSFPAMVAKDNEVFTVGHLTITVLHTPGHTPESCCYLLKDNNGKQIAVFTGDTLFIGDVGRPDLAQASTGLSKEQLAGMLYDSIQNKLLPLPGDVIIYPGHGAGSACGKQMSANTTDTLEHQRRTNYALRDGISKEEFVKEVLSGLPSPAKYFSNDVMLNKGGYESFDEIVKRAMVAKDAEAFHSQLQNKNILVLDSRCPEEFCKGFVPGSVNIGLDGQFAPWAGTLFPDLRQPILIVADPGRELETITRLARVGHDNIIGYLAKGFDTWYFSGHPVEWVHCIHSKSLHTELENDCKVIDVRETSSFNTLHIKDAISMPLAELPDRIKELNPDEKYYVYCTSGYRSVIAISLLKTKGFNRLVNVIGGMNAINQNTGIQLEAVRQTK</sequence>
<gene>
    <name evidence="3" type="ORF">GWC95_19285</name>
</gene>
<dbReference type="Pfam" id="PF00581">
    <property type="entry name" value="Rhodanese"/>
    <property type="match status" value="2"/>
</dbReference>
<dbReference type="CDD" id="cd07724">
    <property type="entry name" value="POD-like_MBL-fold"/>
    <property type="match status" value="1"/>
</dbReference>
<dbReference type="SMART" id="SM00450">
    <property type="entry name" value="RHOD"/>
    <property type="match status" value="2"/>
</dbReference>